<dbReference type="Pfam" id="PF00075">
    <property type="entry name" value="RNase_H"/>
    <property type="match status" value="1"/>
</dbReference>
<dbReference type="RefSeq" id="WP_369941340.1">
    <property type="nucleotide sequence ID" value="NZ_JBCLUF010000010.1"/>
</dbReference>
<organism evidence="2 3">
    <name type="scientific">Ligilactobacillus faecis</name>
    <dbReference type="NCBI Taxonomy" id="762833"/>
    <lineage>
        <taxon>Bacteria</taxon>
        <taxon>Bacillati</taxon>
        <taxon>Bacillota</taxon>
        <taxon>Bacilli</taxon>
        <taxon>Lactobacillales</taxon>
        <taxon>Lactobacillaceae</taxon>
        <taxon>Ligilactobacillus</taxon>
    </lineage>
</organism>
<proteinExistence type="predicted"/>
<dbReference type="Gene3D" id="3.30.420.10">
    <property type="entry name" value="Ribonuclease H-like superfamily/Ribonuclease H"/>
    <property type="match status" value="1"/>
</dbReference>
<evidence type="ECO:0000313" key="2">
    <source>
        <dbReference type="EMBL" id="MEY8662047.1"/>
    </source>
</evidence>
<dbReference type="Proteomes" id="UP001565236">
    <property type="component" value="Unassembled WGS sequence"/>
</dbReference>
<protein>
    <submittedName>
        <fullName evidence="2">RNase H family protein</fullName>
    </submittedName>
</protein>
<dbReference type="InterPro" id="IPR036397">
    <property type="entry name" value="RNaseH_sf"/>
</dbReference>
<dbReference type="EMBL" id="JBCLUF010000010">
    <property type="protein sequence ID" value="MEY8662047.1"/>
    <property type="molecule type" value="Genomic_DNA"/>
</dbReference>
<dbReference type="InterPro" id="IPR002156">
    <property type="entry name" value="RNaseH_domain"/>
</dbReference>
<comment type="caution">
    <text evidence="2">The sequence shown here is derived from an EMBL/GenBank/DDBJ whole genome shotgun (WGS) entry which is preliminary data.</text>
</comment>
<accession>A0ABV4DNK4</accession>
<evidence type="ECO:0000313" key="3">
    <source>
        <dbReference type="Proteomes" id="UP001565236"/>
    </source>
</evidence>
<dbReference type="InterPro" id="IPR012337">
    <property type="entry name" value="RNaseH-like_sf"/>
</dbReference>
<dbReference type="PROSITE" id="PS50879">
    <property type="entry name" value="RNASE_H_1"/>
    <property type="match status" value="1"/>
</dbReference>
<reference evidence="2 3" key="1">
    <citation type="submission" date="2024-03" db="EMBL/GenBank/DDBJ databases">
        <title>Mouse gut bacterial collection (mGBC) of GemPharmatech.</title>
        <authorList>
            <person name="He Y."/>
            <person name="Dong L."/>
            <person name="Wu D."/>
            <person name="Gao X."/>
            <person name="Lin Z."/>
        </authorList>
    </citation>
    <scope>NUCLEOTIDE SEQUENCE [LARGE SCALE GENOMIC DNA]</scope>
    <source>
        <strain evidence="2 3">15-30</strain>
    </source>
</reference>
<feature type="domain" description="RNase H type-1" evidence="1">
    <location>
        <begin position="1"/>
        <end position="124"/>
    </location>
</feature>
<dbReference type="SUPFAM" id="SSF53098">
    <property type="entry name" value="Ribonuclease H-like"/>
    <property type="match status" value="1"/>
</dbReference>
<gene>
    <name evidence="2" type="ORF">AALT52_03960</name>
</gene>
<name>A0ABV4DNK4_9LACO</name>
<evidence type="ECO:0000259" key="1">
    <source>
        <dbReference type="PROSITE" id="PS50879"/>
    </source>
</evidence>
<sequence length="124" mass="13930">MIKLYTDAAIKNDQAGLGILIVHNEHQYQLKQKTTAKNNHQAEFKAAIAGFSEVSKHFPAETLLFYSDSKIVIDSLEKNYSRSFAEELTQLNALRAELPLIIDQWIPDTQNKGAHNLALQALHA</sequence>
<keyword evidence="3" id="KW-1185">Reference proteome</keyword>